<organism evidence="4 5">
    <name type="scientific">Planococcus wigleyi</name>
    <dbReference type="NCBI Taxonomy" id="2762216"/>
    <lineage>
        <taxon>Bacteria</taxon>
        <taxon>Bacillati</taxon>
        <taxon>Bacillota</taxon>
        <taxon>Bacilli</taxon>
        <taxon>Bacillales</taxon>
        <taxon>Caryophanaceae</taxon>
        <taxon>Planococcus</taxon>
    </lineage>
</organism>
<keyword evidence="5" id="KW-1185">Reference proteome</keyword>
<dbReference type="Gene3D" id="2.60.40.1640">
    <property type="entry name" value="Conserved domain protein"/>
    <property type="match status" value="1"/>
</dbReference>
<evidence type="ECO:0000259" key="2">
    <source>
        <dbReference type="Pfam" id="PF13786"/>
    </source>
</evidence>
<evidence type="ECO:0000256" key="1">
    <source>
        <dbReference type="SAM" id="Phobius"/>
    </source>
</evidence>
<dbReference type="Gene3D" id="2.60.40.1630">
    <property type="entry name" value="bacillus anthracis domain"/>
    <property type="match status" value="1"/>
</dbReference>
<accession>A0ABR8WH12</accession>
<name>A0ABR8WH12_9BACL</name>
<evidence type="ECO:0000313" key="4">
    <source>
        <dbReference type="EMBL" id="MBD8016046.1"/>
    </source>
</evidence>
<dbReference type="InterPro" id="IPR025436">
    <property type="entry name" value="DUF4179"/>
</dbReference>
<reference evidence="4 5" key="1">
    <citation type="submission" date="2020-08" db="EMBL/GenBank/DDBJ databases">
        <title>A Genomic Blueprint of the Chicken Gut Microbiome.</title>
        <authorList>
            <person name="Gilroy R."/>
            <person name="Ravi A."/>
            <person name="Getino M."/>
            <person name="Pursley I."/>
            <person name="Horton D.L."/>
            <person name="Alikhan N.-F."/>
            <person name="Baker D."/>
            <person name="Gharbi K."/>
            <person name="Hall N."/>
            <person name="Watson M."/>
            <person name="Adriaenssens E.M."/>
            <person name="Foster-Nyarko E."/>
            <person name="Jarju S."/>
            <person name="Secka A."/>
            <person name="Antonio M."/>
            <person name="Oren A."/>
            <person name="Chaudhuri R."/>
            <person name="La Ragione R.M."/>
            <person name="Hildebrand F."/>
            <person name="Pallen M.J."/>
        </authorList>
    </citation>
    <scope>NUCLEOTIDE SEQUENCE [LARGE SCALE GENOMIC DNA]</scope>
    <source>
        <strain evidence="4 5">Sa1BUA13</strain>
    </source>
</reference>
<evidence type="ECO:0000259" key="3">
    <source>
        <dbReference type="Pfam" id="PF18705"/>
    </source>
</evidence>
<dbReference type="InterPro" id="IPR040680">
    <property type="entry name" value="DUF5643"/>
</dbReference>
<gene>
    <name evidence="4" type="ORF">H9630_14545</name>
</gene>
<dbReference type="Proteomes" id="UP000658980">
    <property type="component" value="Unassembled WGS sequence"/>
</dbReference>
<protein>
    <submittedName>
        <fullName evidence="4">DUF4179 domain-containing protein</fullName>
    </submittedName>
</protein>
<dbReference type="EMBL" id="JACSPU010000005">
    <property type="protein sequence ID" value="MBD8016046.1"/>
    <property type="molecule type" value="Genomic_DNA"/>
</dbReference>
<keyword evidence="1" id="KW-0812">Transmembrane</keyword>
<feature type="domain" description="DUF5643" evidence="3">
    <location>
        <begin position="221"/>
        <end position="344"/>
    </location>
</feature>
<keyword evidence="1" id="KW-0472">Membrane</keyword>
<comment type="caution">
    <text evidence="4">The sequence shown here is derived from an EMBL/GenBank/DDBJ whole genome shotgun (WGS) entry which is preliminary data.</text>
</comment>
<dbReference type="Pfam" id="PF18705">
    <property type="entry name" value="DUF5643"/>
    <property type="match status" value="1"/>
</dbReference>
<keyword evidence="1" id="KW-1133">Transmembrane helix</keyword>
<proteinExistence type="predicted"/>
<feature type="domain" description="DUF4179" evidence="2">
    <location>
        <begin position="39"/>
        <end position="134"/>
    </location>
</feature>
<sequence length="365" mass="40322">MNGKEISIKKAMEQIDVPEDRLDAIIEQAFFETSAAKKKKQRRWLAPAVAASVLFIGSSAAVLTASPVLANYMAQIPVIGNVFAIFSEEERGLLEYERFSEDVGLSQTSNGITISIEQAVYDGTKVTFTYTVESDQKLDSSAHLTGSPILLEAEGPTGGMEWEPVEGGIAGIAEILHLDEEAKQVNVQWEPVSLYTEHGEIVGDWKFEFAVAQLKNLEPLILDQKVSNNGVSVHFDKVTFTDISVNIAYQQLVEPSLLQDWQYVEAELLAQDDLGNVYPVPYNGGTTPGGSRTAEDLEWTATVRGLSPEAKTLTFYPFAHISRVAEEGEPDAKRIEFDAVEIDLVERTHSLIENPVFPELEEKQE</sequence>
<dbReference type="Pfam" id="PF13786">
    <property type="entry name" value="DUF4179"/>
    <property type="match status" value="1"/>
</dbReference>
<dbReference type="RefSeq" id="WP_191716214.1">
    <property type="nucleotide sequence ID" value="NZ_JACSPU010000005.1"/>
</dbReference>
<evidence type="ECO:0000313" key="5">
    <source>
        <dbReference type="Proteomes" id="UP000658980"/>
    </source>
</evidence>
<feature type="transmembrane region" description="Helical" evidence="1">
    <location>
        <begin position="44"/>
        <end position="63"/>
    </location>
</feature>